<reference evidence="2 3" key="1">
    <citation type="journal article" date="2020" name="Nature">
        <title>Six reference-quality genomes reveal evolution of bat adaptations.</title>
        <authorList>
            <person name="Jebb D."/>
            <person name="Huang Z."/>
            <person name="Pippel M."/>
            <person name="Hughes G.M."/>
            <person name="Lavrichenko K."/>
            <person name="Devanna P."/>
            <person name="Winkler S."/>
            <person name="Jermiin L.S."/>
            <person name="Skirmuntt E.C."/>
            <person name="Katzourakis A."/>
            <person name="Burkitt-Gray L."/>
            <person name="Ray D.A."/>
            <person name="Sullivan K.A.M."/>
            <person name="Roscito J.G."/>
            <person name="Kirilenko B.M."/>
            <person name="Davalos L.M."/>
            <person name="Corthals A.P."/>
            <person name="Power M.L."/>
            <person name="Jones G."/>
            <person name="Ransome R.D."/>
            <person name="Dechmann D.K.N."/>
            <person name="Locatelli A.G."/>
            <person name="Puechmaille S.J."/>
            <person name="Fedrigo O."/>
            <person name="Jarvis E.D."/>
            <person name="Hiller M."/>
            <person name="Vernes S.C."/>
            <person name="Myers E.W."/>
            <person name="Teeling E.C."/>
        </authorList>
    </citation>
    <scope>NUCLEOTIDE SEQUENCE [LARGE SCALE GENOMIC DNA]</scope>
    <source>
        <strain evidence="2">Bat1K_MPI-CBG_1</strain>
    </source>
</reference>
<evidence type="ECO:0000313" key="3">
    <source>
        <dbReference type="Proteomes" id="UP000664940"/>
    </source>
</evidence>
<proteinExistence type="predicted"/>
<dbReference type="EMBL" id="JABVXQ010000002">
    <property type="protein sequence ID" value="KAF6125446.1"/>
    <property type="molecule type" value="Genomic_DNA"/>
</dbReference>
<feature type="compositionally biased region" description="Pro residues" evidence="1">
    <location>
        <begin position="51"/>
        <end position="74"/>
    </location>
</feature>
<feature type="region of interest" description="Disordered" evidence="1">
    <location>
        <begin position="1"/>
        <end position="101"/>
    </location>
</feature>
<name>A0A834BCK3_9CHIR</name>
<organism evidence="2 3">
    <name type="scientific">Phyllostomus discolor</name>
    <name type="common">pale spear-nosed bat</name>
    <dbReference type="NCBI Taxonomy" id="89673"/>
    <lineage>
        <taxon>Eukaryota</taxon>
        <taxon>Metazoa</taxon>
        <taxon>Chordata</taxon>
        <taxon>Craniata</taxon>
        <taxon>Vertebrata</taxon>
        <taxon>Euteleostomi</taxon>
        <taxon>Mammalia</taxon>
        <taxon>Eutheria</taxon>
        <taxon>Laurasiatheria</taxon>
        <taxon>Chiroptera</taxon>
        <taxon>Yangochiroptera</taxon>
        <taxon>Phyllostomidae</taxon>
        <taxon>Phyllostominae</taxon>
        <taxon>Phyllostomus</taxon>
    </lineage>
</organism>
<dbReference type="AlphaFoldDB" id="A0A834BCK3"/>
<evidence type="ECO:0000256" key="1">
    <source>
        <dbReference type="SAM" id="MobiDB-lite"/>
    </source>
</evidence>
<protein>
    <submittedName>
        <fullName evidence="2">Uncharacterized protein</fullName>
    </submittedName>
</protein>
<evidence type="ECO:0000313" key="2">
    <source>
        <dbReference type="EMBL" id="KAF6125446.1"/>
    </source>
</evidence>
<dbReference type="Proteomes" id="UP000664940">
    <property type="component" value="Unassembled WGS sequence"/>
</dbReference>
<comment type="caution">
    <text evidence="2">The sequence shown here is derived from an EMBL/GenBank/DDBJ whole genome shotgun (WGS) entry which is preliminary data.</text>
</comment>
<gene>
    <name evidence="2" type="ORF">HJG60_009889</name>
</gene>
<sequence length="169" mass="18158">MTKRGDVCLPGAAHPPLPAKASVVPRHPKPSSTAGGRPRRSTRPQGSPDHPVGPPLPPSRPSRGPPGPSPPPPGRGRGRWYRAPARRFSERPGPAPCLGRAMRPAKMLRHGALSYGVEETRRKWDSRGCGRRAARALSASLAEQVLELQTTTRAALTRTKQGKARSTEE</sequence>
<accession>A0A834BCK3</accession>